<keyword evidence="3" id="KW-1185">Reference proteome</keyword>
<accession>A0ABU3AIN0</accession>
<reference evidence="2" key="1">
    <citation type="submission" date="2024-05" db="EMBL/GenBank/DDBJ databases">
        <title>30 novel species of actinomycetes from the DSMZ collection.</title>
        <authorList>
            <person name="Nouioui I."/>
        </authorList>
    </citation>
    <scope>NUCLEOTIDE SEQUENCE</scope>
    <source>
        <strain evidence="2">DSM 40712</strain>
    </source>
</reference>
<evidence type="ECO:0000313" key="3">
    <source>
        <dbReference type="Proteomes" id="UP001180724"/>
    </source>
</evidence>
<gene>
    <name evidence="2" type="ORF">RM812_07330</name>
</gene>
<evidence type="ECO:0008006" key="4">
    <source>
        <dbReference type="Google" id="ProtNLM"/>
    </source>
</evidence>
<organism evidence="2 3">
    <name type="scientific">Streptomyces lancefieldiae</name>
    <dbReference type="NCBI Taxonomy" id="3075520"/>
    <lineage>
        <taxon>Bacteria</taxon>
        <taxon>Bacillati</taxon>
        <taxon>Actinomycetota</taxon>
        <taxon>Actinomycetes</taxon>
        <taxon>Kitasatosporales</taxon>
        <taxon>Streptomycetaceae</taxon>
        <taxon>Streptomyces</taxon>
    </lineage>
</organism>
<evidence type="ECO:0000256" key="1">
    <source>
        <dbReference type="SAM" id="MobiDB-lite"/>
    </source>
</evidence>
<dbReference type="EMBL" id="JAVRFH010000005">
    <property type="protein sequence ID" value="MDT0610041.1"/>
    <property type="molecule type" value="Genomic_DNA"/>
</dbReference>
<dbReference type="Proteomes" id="UP001180724">
    <property type="component" value="Unassembled WGS sequence"/>
</dbReference>
<protein>
    <recommendedName>
        <fullName evidence="4">Adhesin domain-containing protein</fullName>
    </recommendedName>
</protein>
<evidence type="ECO:0000313" key="2">
    <source>
        <dbReference type="EMBL" id="MDT0610041.1"/>
    </source>
</evidence>
<name>A0ABU3AIN0_9ACTN</name>
<feature type="region of interest" description="Disordered" evidence="1">
    <location>
        <begin position="165"/>
        <end position="211"/>
    </location>
</feature>
<comment type="caution">
    <text evidence="2">The sequence shown here is derived from an EMBL/GenBank/DDBJ whole genome shotgun (WGS) entry which is preliminary data.</text>
</comment>
<dbReference type="PROSITE" id="PS51257">
    <property type="entry name" value="PROKAR_LIPOPROTEIN"/>
    <property type="match status" value="1"/>
</dbReference>
<sequence>MRKLITTAVAVAALATLSGCEVDEAFGNDKSQSESSYTVTEPVRALDLDTKGGHVELIVSDSKTVKVTEKFSYSDDKPATSHKVDGGELRLSGGGCDTGDCSVSYRIELPADTELRVDSGGGHITGKELAGPARLRTEGGHVDVSFTRAPDRIYAASGGGDITVQVPSGPYSVSTDAEGGKSETAVDNDPKAKRKIETRSGGGDVKIAYTQ</sequence>
<proteinExistence type="predicted"/>
<dbReference type="RefSeq" id="WP_311571581.1">
    <property type="nucleotide sequence ID" value="NZ_JAVRFH010000005.1"/>
</dbReference>
<feature type="compositionally biased region" description="Basic and acidic residues" evidence="1">
    <location>
        <begin position="188"/>
        <end position="198"/>
    </location>
</feature>